<reference evidence="2 3" key="1">
    <citation type="journal article" date="2020" name="Nature">
        <title>Six reference-quality genomes reveal evolution of bat adaptations.</title>
        <authorList>
            <person name="Jebb D."/>
            <person name="Huang Z."/>
            <person name="Pippel M."/>
            <person name="Hughes G.M."/>
            <person name="Lavrichenko K."/>
            <person name="Devanna P."/>
            <person name="Winkler S."/>
            <person name="Jermiin L.S."/>
            <person name="Skirmuntt E.C."/>
            <person name="Katzourakis A."/>
            <person name="Burkitt-Gray L."/>
            <person name="Ray D.A."/>
            <person name="Sullivan K.A.M."/>
            <person name="Roscito J.G."/>
            <person name="Kirilenko B.M."/>
            <person name="Davalos L.M."/>
            <person name="Corthals A.P."/>
            <person name="Power M.L."/>
            <person name="Jones G."/>
            <person name="Ransome R.D."/>
            <person name="Dechmann D.K.N."/>
            <person name="Locatelli A.G."/>
            <person name="Puechmaille S.J."/>
            <person name="Fedrigo O."/>
            <person name="Jarvis E.D."/>
            <person name="Hiller M."/>
            <person name="Vernes S.C."/>
            <person name="Myers E.W."/>
            <person name="Teeling E.C."/>
        </authorList>
    </citation>
    <scope>NUCLEOTIDE SEQUENCE [LARGE SCALE GENOMIC DNA]</scope>
    <source>
        <strain evidence="2">Bat1K_MPI-CBG_1</strain>
    </source>
</reference>
<sequence length="193" mass="20669">MVGGRALWTTAPTAFGRIPLVNGTLSPRPPIPSPRVSLHGLRPPILELLGQSGPSTQNSPTYPPDSWDMRPAPRTPDTGPGTPHPPNLHTPLERSLCAQMLPPTPPQAPLPPTPWSASRTSQSSKRWPRSAAHFQPLGCSKTSPAPDTSWTPPNPQASNHQTPPHLWHQASTSGSPAARIFQMGPTCLQFRGA</sequence>
<dbReference type="Proteomes" id="UP000664940">
    <property type="component" value="Unassembled WGS sequence"/>
</dbReference>
<feature type="region of interest" description="Disordered" evidence="1">
    <location>
        <begin position="46"/>
        <end position="177"/>
    </location>
</feature>
<evidence type="ECO:0000256" key="1">
    <source>
        <dbReference type="SAM" id="MobiDB-lite"/>
    </source>
</evidence>
<dbReference type="EMBL" id="JABVXQ010000014">
    <property type="protein sequence ID" value="KAF6078140.1"/>
    <property type="molecule type" value="Genomic_DNA"/>
</dbReference>
<evidence type="ECO:0000313" key="2">
    <source>
        <dbReference type="EMBL" id="KAF6078140.1"/>
    </source>
</evidence>
<gene>
    <name evidence="2" type="ORF">HJG60_009045</name>
</gene>
<proteinExistence type="predicted"/>
<feature type="compositionally biased region" description="Pro residues" evidence="1">
    <location>
        <begin position="102"/>
        <end position="114"/>
    </location>
</feature>
<feature type="compositionally biased region" description="Polar residues" evidence="1">
    <location>
        <begin position="140"/>
        <end position="162"/>
    </location>
</feature>
<feature type="compositionally biased region" description="Polar residues" evidence="1">
    <location>
        <begin position="115"/>
        <end position="125"/>
    </location>
</feature>
<protein>
    <submittedName>
        <fullName evidence="2">Uncharacterized protein</fullName>
    </submittedName>
</protein>
<evidence type="ECO:0000313" key="3">
    <source>
        <dbReference type="Proteomes" id="UP000664940"/>
    </source>
</evidence>
<dbReference type="AlphaFoldDB" id="A0A833YRQ9"/>
<comment type="caution">
    <text evidence="2">The sequence shown here is derived from an EMBL/GenBank/DDBJ whole genome shotgun (WGS) entry which is preliminary data.</text>
</comment>
<feature type="compositionally biased region" description="Low complexity" evidence="1">
    <location>
        <begin position="70"/>
        <end position="81"/>
    </location>
</feature>
<name>A0A833YRQ9_9CHIR</name>
<organism evidence="2 3">
    <name type="scientific">Phyllostomus discolor</name>
    <name type="common">pale spear-nosed bat</name>
    <dbReference type="NCBI Taxonomy" id="89673"/>
    <lineage>
        <taxon>Eukaryota</taxon>
        <taxon>Metazoa</taxon>
        <taxon>Chordata</taxon>
        <taxon>Craniata</taxon>
        <taxon>Vertebrata</taxon>
        <taxon>Euteleostomi</taxon>
        <taxon>Mammalia</taxon>
        <taxon>Eutheria</taxon>
        <taxon>Laurasiatheria</taxon>
        <taxon>Chiroptera</taxon>
        <taxon>Yangochiroptera</taxon>
        <taxon>Phyllostomidae</taxon>
        <taxon>Phyllostominae</taxon>
        <taxon>Phyllostomus</taxon>
    </lineage>
</organism>
<accession>A0A833YRQ9</accession>